<dbReference type="InterPro" id="IPR035959">
    <property type="entry name" value="RutC-like_sf"/>
</dbReference>
<sequence length="128" mass="13943">MMSTITRIQLPKKQAVLYSDGVLFENVLLISGMLPTNSDGQIVGLGDAAAQAEQVFQNIEAVLLEAGGSFSDIVKLNIYLTNIEDRPIISPVRQKYFGHDKPASTLLEISRLAHPDALLEIEAMAYLG</sequence>
<evidence type="ECO:0000313" key="2">
    <source>
        <dbReference type="EMBL" id="MCY9695463.1"/>
    </source>
</evidence>
<dbReference type="InterPro" id="IPR006175">
    <property type="entry name" value="YjgF/YER057c/UK114"/>
</dbReference>
<dbReference type="EMBL" id="JAMDMX010000071">
    <property type="protein sequence ID" value="MCY9695463.1"/>
    <property type="molecule type" value="Genomic_DNA"/>
</dbReference>
<comment type="similarity">
    <text evidence="1">Belongs to the RutC family.</text>
</comment>
<name>A0ABT4GHC9_9BACL</name>
<dbReference type="SUPFAM" id="SSF55298">
    <property type="entry name" value="YjgF-like"/>
    <property type="match status" value="1"/>
</dbReference>
<comment type="caution">
    <text evidence="2">The sequence shown here is derived from an EMBL/GenBank/DDBJ whole genome shotgun (WGS) entry which is preliminary data.</text>
</comment>
<evidence type="ECO:0000256" key="1">
    <source>
        <dbReference type="ARBA" id="ARBA00010552"/>
    </source>
</evidence>
<gene>
    <name evidence="2" type="ORF">M5X19_21520</name>
</gene>
<dbReference type="Gene3D" id="3.30.1330.40">
    <property type="entry name" value="RutC-like"/>
    <property type="match status" value="1"/>
</dbReference>
<dbReference type="PANTHER" id="PTHR11803:SF58">
    <property type="entry name" value="PROTEIN HMF1-RELATED"/>
    <property type="match status" value="1"/>
</dbReference>
<reference evidence="2 3" key="1">
    <citation type="submission" date="2022-05" db="EMBL/GenBank/DDBJ databases">
        <title>Genome Sequencing of Bee-Associated Microbes.</title>
        <authorList>
            <person name="Dunlap C."/>
        </authorList>
    </citation>
    <scope>NUCLEOTIDE SEQUENCE [LARGE SCALE GENOMIC DNA]</scope>
    <source>
        <strain evidence="2 3">NRRL B-14421</strain>
    </source>
</reference>
<evidence type="ECO:0000313" key="3">
    <source>
        <dbReference type="Proteomes" id="UP001527099"/>
    </source>
</evidence>
<dbReference type="Pfam" id="PF01042">
    <property type="entry name" value="Ribonuc_L-PSP"/>
    <property type="match status" value="1"/>
</dbReference>
<dbReference type="Proteomes" id="UP001527099">
    <property type="component" value="Unassembled WGS sequence"/>
</dbReference>
<protein>
    <submittedName>
        <fullName evidence="2">RidA family protein</fullName>
    </submittedName>
</protein>
<dbReference type="PANTHER" id="PTHR11803">
    <property type="entry name" value="2-IMINOBUTANOATE/2-IMINOPROPANOATE DEAMINASE RIDA"/>
    <property type="match status" value="1"/>
</dbReference>
<proteinExistence type="inferred from homology"/>
<keyword evidence="3" id="KW-1185">Reference proteome</keyword>
<dbReference type="RefSeq" id="WP_268616775.1">
    <property type="nucleotide sequence ID" value="NZ_JAMDMX010000071.1"/>
</dbReference>
<accession>A0ABT4GHC9</accession>
<organism evidence="2 3">
    <name type="scientific">Paenibacillus alginolyticus</name>
    <dbReference type="NCBI Taxonomy" id="59839"/>
    <lineage>
        <taxon>Bacteria</taxon>
        <taxon>Bacillati</taxon>
        <taxon>Bacillota</taxon>
        <taxon>Bacilli</taxon>
        <taxon>Bacillales</taxon>
        <taxon>Paenibacillaceae</taxon>
        <taxon>Paenibacillus</taxon>
    </lineage>
</organism>
<dbReference type="CDD" id="cd00448">
    <property type="entry name" value="YjgF_YER057c_UK114_family"/>
    <property type="match status" value="1"/>
</dbReference>